<organism evidence="3">
    <name type="scientific">viral metagenome</name>
    <dbReference type="NCBI Taxonomy" id="1070528"/>
    <lineage>
        <taxon>unclassified sequences</taxon>
        <taxon>metagenomes</taxon>
        <taxon>organismal metagenomes</taxon>
    </lineage>
</organism>
<proteinExistence type="predicted"/>
<keyword evidence="2" id="KW-1133">Transmembrane helix</keyword>
<accession>A0A6C0F577</accession>
<evidence type="ECO:0000313" key="3">
    <source>
        <dbReference type="EMBL" id="QHT35793.1"/>
    </source>
</evidence>
<feature type="region of interest" description="Disordered" evidence="1">
    <location>
        <begin position="1"/>
        <end position="33"/>
    </location>
</feature>
<evidence type="ECO:0000256" key="1">
    <source>
        <dbReference type="SAM" id="MobiDB-lite"/>
    </source>
</evidence>
<name>A0A6C0F577_9ZZZZ</name>
<feature type="transmembrane region" description="Helical" evidence="2">
    <location>
        <begin position="144"/>
        <end position="164"/>
    </location>
</feature>
<reference evidence="3" key="1">
    <citation type="journal article" date="2020" name="Nature">
        <title>Giant virus diversity and host interactions through global metagenomics.</title>
        <authorList>
            <person name="Schulz F."/>
            <person name="Roux S."/>
            <person name="Paez-Espino D."/>
            <person name="Jungbluth S."/>
            <person name="Walsh D.A."/>
            <person name="Denef V.J."/>
            <person name="McMahon K.D."/>
            <person name="Konstantinidis K.T."/>
            <person name="Eloe-Fadrosh E.A."/>
            <person name="Kyrpides N.C."/>
            <person name="Woyke T."/>
        </authorList>
    </citation>
    <scope>NUCLEOTIDE SEQUENCE</scope>
    <source>
        <strain evidence="3">GVMAG-M-3300009181-41</strain>
    </source>
</reference>
<evidence type="ECO:0000256" key="2">
    <source>
        <dbReference type="SAM" id="Phobius"/>
    </source>
</evidence>
<protein>
    <submittedName>
        <fullName evidence="3">Uncharacterized protein</fullName>
    </submittedName>
</protein>
<keyword evidence="2" id="KW-0812">Transmembrane</keyword>
<sequence>MNYSSLDDVFPDKPWPKKTHGIAKTEPKRDAVQEGRVFTDPRKRGQASIQTMKKSIDDLTGSLPITTDDDESNFKPERVAPLKEHFTATKESSSKPFYRTDDGTNFAYAPTSFQREADDVRIQRLYQLLDRQSMGSETPGTQDMLLYIFTGIFFIFTFDTFINLGKRLRT</sequence>
<feature type="compositionally biased region" description="Basic and acidic residues" evidence="1">
    <location>
        <begin position="23"/>
        <end position="33"/>
    </location>
</feature>
<dbReference type="EMBL" id="MN739026">
    <property type="protein sequence ID" value="QHT35793.1"/>
    <property type="molecule type" value="Genomic_DNA"/>
</dbReference>
<dbReference type="AlphaFoldDB" id="A0A6C0F577"/>
<keyword evidence="2" id="KW-0472">Membrane</keyword>